<reference evidence="1" key="1">
    <citation type="submission" date="2023-09" db="UniProtKB">
        <authorList>
            <consortium name="Ensembl"/>
        </authorList>
    </citation>
    <scope>IDENTIFICATION</scope>
</reference>
<evidence type="ECO:0008006" key="2">
    <source>
        <dbReference type="Google" id="ProtNLM"/>
    </source>
</evidence>
<protein>
    <recommendedName>
        <fullName evidence="2">TLDc domain-containing protein</fullName>
    </recommendedName>
</protein>
<accession>A0A3B4GFT0</accession>
<dbReference type="GeneTree" id="ENSGT00940000181753"/>
<dbReference type="Ensembl" id="ENSPNYT00000022390.1">
    <property type="protein sequence ID" value="ENSPNYP00000021857.1"/>
    <property type="gene ID" value="ENSPNYG00000016508.1"/>
</dbReference>
<evidence type="ECO:0000313" key="1">
    <source>
        <dbReference type="Ensembl" id="ENSPNYP00000021857.1"/>
    </source>
</evidence>
<proteinExistence type="predicted"/>
<organism evidence="1">
    <name type="scientific">Pundamilia nyererei</name>
    <dbReference type="NCBI Taxonomy" id="303518"/>
    <lineage>
        <taxon>Eukaryota</taxon>
        <taxon>Metazoa</taxon>
        <taxon>Chordata</taxon>
        <taxon>Craniata</taxon>
        <taxon>Vertebrata</taxon>
        <taxon>Euteleostomi</taxon>
        <taxon>Actinopterygii</taxon>
        <taxon>Neopterygii</taxon>
        <taxon>Teleostei</taxon>
        <taxon>Neoteleostei</taxon>
        <taxon>Acanthomorphata</taxon>
        <taxon>Ovalentaria</taxon>
        <taxon>Cichlomorphae</taxon>
        <taxon>Cichliformes</taxon>
        <taxon>Cichlidae</taxon>
        <taxon>African cichlids</taxon>
        <taxon>Pseudocrenilabrinae</taxon>
        <taxon>Haplochromini</taxon>
        <taxon>Pundamilia</taxon>
    </lineage>
</organism>
<sequence length="178" mass="20233">MLVTTIITYLSKLQVFSLTTMNPKLVRVKWQLLYKASIHGFSGSVFHYNNSDFVFGGYTKQPFSQSEPYVNDDQLLKNPVTGPGNAVRMISNSSVVYSNPGNYYNFPSAEMCGNDLNLIECEVTLSLVKELRSNFKMSTFEMVFKISVSLTSKVRDYYCKMVIRLPLLSRSNAALLRY</sequence>
<dbReference type="AlphaFoldDB" id="A0A3B4GFT0"/>
<dbReference type="STRING" id="303518.ENSPNYP00000021857"/>
<name>A0A3B4GFT0_9CICH</name>